<keyword evidence="3" id="KW-1185">Reference proteome</keyword>
<proteinExistence type="predicted"/>
<gene>
    <name evidence="2" type="ORF">PGTG_20578</name>
</gene>
<evidence type="ECO:0000256" key="1">
    <source>
        <dbReference type="SAM" id="MobiDB-lite"/>
    </source>
</evidence>
<organism evidence="2 3">
    <name type="scientific">Puccinia graminis f. sp. tritici (strain CRL 75-36-700-3 / race SCCL)</name>
    <name type="common">Black stem rust fungus</name>
    <dbReference type="NCBI Taxonomy" id="418459"/>
    <lineage>
        <taxon>Eukaryota</taxon>
        <taxon>Fungi</taxon>
        <taxon>Dikarya</taxon>
        <taxon>Basidiomycota</taxon>
        <taxon>Pucciniomycotina</taxon>
        <taxon>Pucciniomycetes</taxon>
        <taxon>Pucciniales</taxon>
        <taxon>Pucciniaceae</taxon>
        <taxon>Puccinia</taxon>
    </lineage>
</organism>
<dbReference type="VEuPathDB" id="FungiDB:PGTG_20578"/>
<feature type="compositionally biased region" description="Basic and acidic residues" evidence="1">
    <location>
        <begin position="16"/>
        <end position="31"/>
    </location>
</feature>
<name>H6QP04_PUCGT</name>
<protein>
    <submittedName>
        <fullName evidence="2">Uncharacterized protein</fullName>
    </submittedName>
</protein>
<dbReference type="InParanoid" id="H6QP04"/>
<dbReference type="OrthoDB" id="10540076at2759"/>
<dbReference type="EMBL" id="DS178262">
    <property type="protein sequence ID" value="EHS62453.1"/>
    <property type="molecule type" value="Genomic_DNA"/>
</dbReference>
<sequence>MVNDNSNQEEENSEDQTERNRKQPTRKESRRITKGHPSGKAKVKTSSLLSRLG</sequence>
<feature type="region of interest" description="Disordered" evidence="1">
    <location>
        <begin position="1"/>
        <end position="53"/>
    </location>
</feature>
<evidence type="ECO:0000313" key="2">
    <source>
        <dbReference type="EMBL" id="EHS62453.1"/>
    </source>
</evidence>
<dbReference type="GeneID" id="13542527"/>
<reference evidence="3" key="1">
    <citation type="journal article" date="2011" name="Proc. Natl. Acad. Sci. U.S.A.">
        <title>Obligate biotrophy features unraveled by the genomic analysis of rust fungi.</title>
        <authorList>
            <person name="Duplessis S."/>
            <person name="Cuomo C.A."/>
            <person name="Lin Y.-C."/>
            <person name="Aerts A."/>
            <person name="Tisserant E."/>
            <person name="Veneault-Fourrey C."/>
            <person name="Joly D.L."/>
            <person name="Hacquard S."/>
            <person name="Amselem J."/>
            <person name="Cantarel B.L."/>
            <person name="Chiu R."/>
            <person name="Coutinho P.M."/>
            <person name="Feau N."/>
            <person name="Field M."/>
            <person name="Frey P."/>
            <person name="Gelhaye E."/>
            <person name="Goldberg J."/>
            <person name="Grabherr M.G."/>
            <person name="Kodira C.D."/>
            <person name="Kohler A."/>
            <person name="Kuees U."/>
            <person name="Lindquist E.A."/>
            <person name="Lucas S.M."/>
            <person name="Mago R."/>
            <person name="Mauceli E."/>
            <person name="Morin E."/>
            <person name="Murat C."/>
            <person name="Pangilinan J.L."/>
            <person name="Park R."/>
            <person name="Pearson M."/>
            <person name="Quesneville H."/>
            <person name="Rouhier N."/>
            <person name="Sakthikumar S."/>
            <person name="Salamov A.A."/>
            <person name="Schmutz J."/>
            <person name="Selles B."/>
            <person name="Shapiro H."/>
            <person name="Tanguay P."/>
            <person name="Tuskan G.A."/>
            <person name="Henrissat B."/>
            <person name="Van de Peer Y."/>
            <person name="Rouze P."/>
            <person name="Ellis J.G."/>
            <person name="Dodds P.N."/>
            <person name="Schein J.E."/>
            <person name="Zhong S."/>
            <person name="Hamelin R.C."/>
            <person name="Grigoriev I.V."/>
            <person name="Szabo L.J."/>
            <person name="Martin F."/>
        </authorList>
    </citation>
    <scope>NUCLEOTIDE SEQUENCE [LARGE SCALE GENOMIC DNA]</scope>
    <source>
        <strain evidence="3">CRL 75-36-700-3 / race SCCL</strain>
    </source>
</reference>
<feature type="compositionally biased region" description="Polar residues" evidence="1">
    <location>
        <begin position="44"/>
        <end position="53"/>
    </location>
</feature>
<dbReference type="HOGENOM" id="CLU_3069757_0_0_1"/>
<dbReference type="AlphaFoldDB" id="H6QP04"/>
<feature type="compositionally biased region" description="Basic residues" evidence="1">
    <location>
        <begin position="32"/>
        <end position="43"/>
    </location>
</feature>
<accession>H6QP04</accession>
<dbReference type="RefSeq" id="XP_003890770.1">
    <property type="nucleotide sequence ID" value="XM_003890721.1"/>
</dbReference>
<dbReference type="Proteomes" id="UP000008783">
    <property type="component" value="Unassembled WGS sequence"/>
</dbReference>
<dbReference type="KEGG" id="pgr:PGTG_20578"/>
<evidence type="ECO:0000313" key="3">
    <source>
        <dbReference type="Proteomes" id="UP000008783"/>
    </source>
</evidence>